<dbReference type="Proteomes" id="UP001054945">
    <property type="component" value="Unassembled WGS sequence"/>
</dbReference>
<proteinExistence type="predicted"/>
<organism evidence="2 3">
    <name type="scientific">Caerostris extrusa</name>
    <name type="common">Bark spider</name>
    <name type="synonym">Caerostris bankana</name>
    <dbReference type="NCBI Taxonomy" id="172846"/>
    <lineage>
        <taxon>Eukaryota</taxon>
        <taxon>Metazoa</taxon>
        <taxon>Ecdysozoa</taxon>
        <taxon>Arthropoda</taxon>
        <taxon>Chelicerata</taxon>
        <taxon>Arachnida</taxon>
        <taxon>Araneae</taxon>
        <taxon>Araneomorphae</taxon>
        <taxon>Entelegynae</taxon>
        <taxon>Araneoidea</taxon>
        <taxon>Araneidae</taxon>
        <taxon>Caerostris</taxon>
    </lineage>
</organism>
<dbReference type="EMBL" id="BPLR01005405">
    <property type="protein sequence ID" value="GIY02066.1"/>
    <property type="molecule type" value="Genomic_DNA"/>
</dbReference>
<evidence type="ECO:0008006" key="4">
    <source>
        <dbReference type="Google" id="ProtNLM"/>
    </source>
</evidence>
<comment type="caution">
    <text evidence="2">The sequence shown here is derived from an EMBL/GenBank/DDBJ whole genome shotgun (WGS) entry which is preliminary data.</text>
</comment>
<protein>
    <recommendedName>
        <fullName evidence="4">Ycf1</fullName>
    </recommendedName>
</protein>
<accession>A0AAV4Q1S3</accession>
<reference evidence="2 3" key="1">
    <citation type="submission" date="2021-06" db="EMBL/GenBank/DDBJ databases">
        <title>Caerostris extrusa draft genome.</title>
        <authorList>
            <person name="Kono N."/>
            <person name="Arakawa K."/>
        </authorList>
    </citation>
    <scope>NUCLEOTIDE SEQUENCE [LARGE SCALE GENOMIC DNA]</scope>
</reference>
<gene>
    <name evidence="2" type="ORF">CEXT_768721</name>
</gene>
<feature type="compositionally biased region" description="Basic residues" evidence="1">
    <location>
        <begin position="60"/>
        <end position="71"/>
    </location>
</feature>
<feature type="region of interest" description="Disordered" evidence="1">
    <location>
        <begin position="57"/>
        <end position="111"/>
    </location>
</feature>
<dbReference type="AlphaFoldDB" id="A0AAV4Q1S3"/>
<keyword evidence="3" id="KW-1185">Reference proteome</keyword>
<feature type="compositionally biased region" description="Basic and acidic residues" evidence="1">
    <location>
        <begin position="72"/>
        <end position="91"/>
    </location>
</feature>
<sequence>MNRAVIKTDSEITPPGTIHSASSTVVGPGVIDRGRNRRFLFGKNKTLFKNPGILSIEKKKEKKKGDTKRRKEILEREQRHRNESGRDKDGFEDYTSGHYPFSIQAPSSVLE</sequence>
<feature type="region of interest" description="Disordered" evidence="1">
    <location>
        <begin position="1"/>
        <end position="29"/>
    </location>
</feature>
<evidence type="ECO:0000313" key="3">
    <source>
        <dbReference type="Proteomes" id="UP001054945"/>
    </source>
</evidence>
<evidence type="ECO:0000256" key="1">
    <source>
        <dbReference type="SAM" id="MobiDB-lite"/>
    </source>
</evidence>
<feature type="compositionally biased region" description="Basic and acidic residues" evidence="1">
    <location>
        <begin position="1"/>
        <end position="10"/>
    </location>
</feature>
<name>A0AAV4Q1S3_CAEEX</name>
<evidence type="ECO:0000313" key="2">
    <source>
        <dbReference type="EMBL" id="GIY02066.1"/>
    </source>
</evidence>